<sequence>MLNKLKVAASSMFGKIRIESFIGRKSLTPLWHFLHGYQYCLFDIERDYYNTHGFQEYIEDFYYFHGAHSWAHIIQNNCIDDEAAFDKFYEHLDEYLSKYVLILKLRVS</sequence>
<gene>
    <name evidence="1" type="ORF">BC351_26550</name>
</gene>
<keyword evidence="2" id="KW-1185">Reference proteome</keyword>
<evidence type="ECO:0000313" key="2">
    <source>
        <dbReference type="Proteomes" id="UP000190626"/>
    </source>
</evidence>
<dbReference type="STRING" id="1469647.BC351_26550"/>
<dbReference type="Proteomes" id="UP000190626">
    <property type="component" value="Unassembled WGS sequence"/>
</dbReference>
<evidence type="ECO:0000313" key="1">
    <source>
        <dbReference type="EMBL" id="OPH56973.1"/>
    </source>
</evidence>
<proteinExistence type="predicted"/>
<protein>
    <submittedName>
        <fullName evidence="1">Uncharacterized protein</fullName>
    </submittedName>
</protein>
<accession>A0A1V4HJE6</accession>
<name>A0A1V4HJE6_9BACL</name>
<dbReference type="EMBL" id="MBTG01000014">
    <property type="protein sequence ID" value="OPH56973.1"/>
    <property type="molecule type" value="Genomic_DNA"/>
</dbReference>
<reference evidence="2" key="1">
    <citation type="submission" date="2016-07" db="EMBL/GenBank/DDBJ databases">
        <authorList>
            <person name="Florea S."/>
            <person name="Webb J.S."/>
            <person name="Jaromczyk J."/>
            <person name="Schardl C.L."/>
        </authorList>
    </citation>
    <scope>NUCLEOTIDE SEQUENCE [LARGE SCALE GENOMIC DNA]</scope>
    <source>
        <strain evidence="2">CY1</strain>
    </source>
</reference>
<comment type="caution">
    <text evidence="1">The sequence shown here is derived from an EMBL/GenBank/DDBJ whole genome shotgun (WGS) entry which is preliminary data.</text>
</comment>
<dbReference type="AlphaFoldDB" id="A0A1V4HJE6"/>
<organism evidence="1 2">
    <name type="scientific">Paenibacillus ferrarius</name>
    <dbReference type="NCBI Taxonomy" id="1469647"/>
    <lineage>
        <taxon>Bacteria</taxon>
        <taxon>Bacillati</taxon>
        <taxon>Bacillota</taxon>
        <taxon>Bacilli</taxon>
        <taxon>Bacillales</taxon>
        <taxon>Paenibacillaceae</taxon>
        <taxon>Paenibacillus</taxon>
    </lineage>
</organism>